<name>A0A099KQK3_COLPS</name>
<dbReference type="InterPro" id="IPR001584">
    <property type="entry name" value="Integrase_cat-core"/>
</dbReference>
<dbReference type="GO" id="GO:0015074">
    <property type="term" value="P:DNA integration"/>
    <property type="evidence" value="ECO:0007669"/>
    <property type="project" value="InterPro"/>
</dbReference>
<sequence>MHPAVIKFKQLVVENQDANTWLDATEKQKKIALARKVFISELTHLLTEHPFSQAVKQLKSHMQRDNNSAHRINALALLKYKTPSSNTLKNWIDAFEESGLVGLLPKHKGSQRKNYGWEALAIELYHRPQQPSMKKVARQLREDHGFDTATENNVWYFLNQLPAELGDKSPYRMGTKLHRDSQRMFNLRHTENLKAGDLYQGDGHTLDVYLKHPNTGKLWRAELTVFQDWKTRYIAGWYISNAESAVTTMAALSHAMGTYNHVPLMLYIDNGCGYKSKLMNDDTAGFYSSFGMDVIFAIPGNAKAKGNVERFFRVMEEDFNKDFDTYCGKDMSNDIARHFSSKKMHILEQKGIHVPSLGEWCEAFEGWLNKYHNRPHPEYKHTTPAAMWAQLERIPVHDQNLLIKPREQVNVARATINLHGRRYHMPHLHQFNGQKLVAEYDLHNDSSIRVFDVNGTYLLTAEISHKKAAIPTSRIEQQRIASLKSSEKRLQNKIEENRLRHSPTHSAHEQQLDALEVIETNEPEILAEHTEPEFNLDELYRDNLVNRPREDDDDEEFEFELLD</sequence>
<evidence type="ECO:0000313" key="2">
    <source>
        <dbReference type="EMBL" id="KGJ92147.1"/>
    </source>
</evidence>
<dbReference type="SUPFAM" id="SSF53098">
    <property type="entry name" value="Ribonuclease H-like"/>
    <property type="match status" value="1"/>
</dbReference>
<protein>
    <submittedName>
        <fullName evidence="2">Integrase catalytic region</fullName>
    </submittedName>
</protein>
<dbReference type="Gene3D" id="2.30.30.130">
    <property type="entry name" value="Transposase, Mu, C-terminal"/>
    <property type="match status" value="1"/>
</dbReference>
<proteinExistence type="predicted"/>
<dbReference type="RefSeq" id="WP_052056506.1">
    <property type="nucleotide sequence ID" value="NZ_JQED01000021.1"/>
</dbReference>
<evidence type="ECO:0000313" key="3">
    <source>
        <dbReference type="Proteomes" id="UP000029843"/>
    </source>
</evidence>
<reference evidence="2 3" key="1">
    <citation type="submission" date="2014-08" db="EMBL/GenBank/DDBJ databases">
        <title>Genomic and Phenotypic Diversity of Colwellia psychrerythraea strains from Disparate Marine Basins.</title>
        <authorList>
            <person name="Techtmann S.M."/>
            <person name="Stelling S.C."/>
            <person name="Utturkar S.M."/>
            <person name="Alshibli N."/>
            <person name="Harris A."/>
            <person name="Brown S.D."/>
            <person name="Hazen T.C."/>
        </authorList>
    </citation>
    <scope>NUCLEOTIDE SEQUENCE [LARGE SCALE GENOMIC DNA]</scope>
    <source>
        <strain evidence="2 3">ND2E</strain>
    </source>
</reference>
<dbReference type="Proteomes" id="UP000029843">
    <property type="component" value="Unassembled WGS sequence"/>
</dbReference>
<dbReference type="InterPro" id="IPR009004">
    <property type="entry name" value="Transposase_Mu_C"/>
</dbReference>
<dbReference type="PATRIC" id="fig|28229.4.peg.2086"/>
<comment type="caution">
    <text evidence="2">The sequence shown here is derived from an EMBL/GenBank/DDBJ whole genome shotgun (WGS) entry which is preliminary data.</text>
</comment>
<dbReference type="EMBL" id="JQED01000021">
    <property type="protein sequence ID" value="KGJ92147.1"/>
    <property type="molecule type" value="Genomic_DNA"/>
</dbReference>
<dbReference type="AlphaFoldDB" id="A0A099KQK3"/>
<dbReference type="PANTHER" id="PTHR35004:SF6">
    <property type="entry name" value="TRANSPOSASE"/>
    <property type="match status" value="1"/>
</dbReference>
<dbReference type="OrthoDB" id="501284at2"/>
<accession>A0A099KQK3</accession>
<evidence type="ECO:0000259" key="1">
    <source>
        <dbReference type="PROSITE" id="PS50994"/>
    </source>
</evidence>
<dbReference type="InterPro" id="IPR015378">
    <property type="entry name" value="Transposase-like_Mu_C"/>
</dbReference>
<dbReference type="PANTHER" id="PTHR35004">
    <property type="entry name" value="TRANSPOSASE RV3428C-RELATED"/>
    <property type="match status" value="1"/>
</dbReference>
<gene>
    <name evidence="2" type="ORF">ND2E_3040</name>
</gene>
<dbReference type="Gene3D" id="3.30.420.10">
    <property type="entry name" value="Ribonuclease H-like superfamily/Ribonuclease H"/>
    <property type="match status" value="1"/>
</dbReference>
<dbReference type="InterPro" id="IPR012337">
    <property type="entry name" value="RNaseH-like_sf"/>
</dbReference>
<dbReference type="PROSITE" id="PS50994">
    <property type="entry name" value="INTEGRASE"/>
    <property type="match status" value="1"/>
</dbReference>
<organism evidence="2 3">
    <name type="scientific">Colwellia psychrerythraea</name>
    <name type="common">Vibrio psychroerythus</name>
    <dbReference type="NCBI Taxonomy" id="28229"/>
    <lineage>
        <taxon>Bacteria</taxon>
        <taxon>Pseudomonadati</taxon>
        <taxon>Pseudomonadota</taxon>
        <taxon>Gammaproteobacteria</taxon>
        <taxon>Alteromonadales</taxon>
        <taxon>Colwelliaceae</taxon>
        <taxon>Colwellia</taxon>
    </lineage>
</organism>
<dbReference type="GO" id="GO:0003676">
    <property type="term" value="F:nucleic acid binding"/>
    <property type="evidence" value="ECO:0007669"/>
    <property type="project" value="InterPro"/>
</dbReference>
<feature type="domain" description="Integrase catalytic" evidence="1">
    <location>
        <begin position="187"/>
        <end position="392"/>
    </location>
</feature>
<dbReference type="SUPFAM" id="SSF50610">
    <property type="entry name" value="mu transposase, C-terminal domain"/>
    <property type="match status" value="1"/>
</dbReference>
<dbReference type="Pfam" id="PF09299">
    <property type="entry name" value="Mu-transpos_C"/>
    <property type="match status" value="1"/>
</dbReference>
<dbReference type="InterPro" id="IPR036397">
    <property type="entry name" value="RNaseH_sf"/>
</dbReference>